<evidence type="ECO:0000313" key="4">
    <source>
        <dbReference type="EMBL" id="CAG8453477.1"/>
    </source>
</evidence>
<dbReference type="GO" id="GO:0003887">
    <property type="term" value="F:DNA-directed DNA polymerase activity"/>
    <property type="evidence" value="ECO:0007669"/>
    <property type="project" value="InterPro"/>
</dbReference>
<dbReference type="PANTHER" id="PTHR10267">
    <property type="entry name" value="DNA POLYMERASE SUBUNIT GAMMA-1"/>
    <property type="match status" value="1"/>
</dbReference>
<gene>
    <name evidence="4" type="ORF">FMOSSE_LOCUS1654</name>
</gene>
<evidence type="ECO:0000256" key="1">
    <source>
        <dbReference type="ARBA" id="ARBA00031966"/>
    </source>
</evidence>
<feature type="coiled-coil region" evidence="2">
    <location>
        <begin position="73"/>
        <end position="107"/>
    </location>
</feature>
<dbReference type="SMART" id="SM00482">
    <property type="entry name" value="POLAc"/>
    <property type="match status" value="1"/>
</dbReference>
<dbReference type="InterPro" id="IPR002297">
    <property type="entry name" value="DNA-dir_DNA_pol_A_mt"/>
</dbReference>
<evidence type="ECO:0000313" key="5">
    <source>
        <dbReference type="Proteomes" id="UP000789375"/>
    </source>
</evidence>
<dbReference type="Pfam" id="PF18136">
    <property type="entry name" value="DNApol_Exo"/>
    <property type="match status" value="1"/>
</dbReference>
<accession>A0A9N8YSQ3</accession>
<dbReference type="InterPro" id="IPR043502">
    <property type="entry name" value="DNA/RNA_pol_sf"/>
</dbReference>
<feature type="domain" description="DNA-directed DNA polymerase family A palm" evidence="3">
    <location>
        <begin position="716"/>
        <end position="945"/>
    </location>
</feature>
<comment type="caution">
    <text evidence="4">The sequence shown here is derived from an EMBL/GenBank/DDBJ whole genome shotgun (WGS) entry which is preliminary data.</text>
</comment>
<dbReference type="PRINTS" id="PR00867">
    <property type="entry name" value="DNAPOLG"/>
</dbReference>
<dbReference type="SUPFAM" id="SSF56672">
    <property type="entry name" value="DNA/RNA polymerases"/>
    <property type="match status" value="1"/>
</dbReference>
<dbReference type="GO" id="GO:0008408">
    <property type="term" value="F:3'-5' exonuclease activity"/>
    <property type="evidence" value="ECO:0007669"/>
    <property type="project" value="TreeGrafter"/>
</dbReference>
<dbReference type="EMBL" id="CAJVPP010000191">
    <property type="protein sequence ID" value="CAG8453477.1"/>
    <property type="molecule type" value="Genomic_DNA"/>
</dbReference>
<dbReference type="GO" id="GO:0003677">
    <property type="term" value="F:DNA binding"/>
    <property type="evidence" value="ECO:0007669"/>
    <property type="project" value="InterPro"/>
</dbReference>
<dbReference type="GO" id="GO:0006264">
    <property type="term" value="P:mitochondrial DNA replication"/>
    <property type="evidence" value="ECO:0007669"/>
    <property type="project" value="TreeGrafter"/>
</dbReference>
<dbReference type="GO" id="GO:0005760">
    <property type="term" value="C:gamma DNA polymerase complex"/>
    <property type="evidence" value="ECO:0007669"/>
    <property type="project" value="InterPro"/>
</dbReference>
<dbReference type="InterPro" id="IPR041336">
    <property type="entry name" value="DNApol_Exo"/>
</dbReference>
<keyword evidence="5" id="KW-1185">Reference proteome</keyword>
<dbReference type="PANTHER" id="PTHR10267:SF0">
    <property type="entry name" value="DNA POLYMERASE SUBUNIT GAMMA-1"/>
    <property type="match status" value="1"/>
</dbReference>
<dbReference type="AlphaFoldDB" id="A0A9N8YSQ3"/>
<sequence>MLSNTRQLNILLTKTLSVHNRTCRTRQLFQSVSSRYVATEGNNKSVHSNSLSKPDHWLKKITWNKFFTGVPQLDALINERLKMESKKHTIENKLEERRQQFQEKQSRRVINEAGVDMLPDWLYSQVFNRTTRPIPPKNLVNISMEHLKKQVHYKKKNDNIPNISQFELPKLCGRTISEHFWRIGEEQAHPIRDLAMRLVRTGLSAMPSKTNWMLSPGWTRYEEGKLPKAVDHPDETILCFNSKTFDDYKYPLIACAASSAAWYSWISPCLINNDNNNSKYLIPIGNLNENRLFVGHDVGIDRLRVKEEYCYIGSNVNYLDTKSLHIAVGGICSRMRNDWNKYHKATENKDEQYLLQKNDFQKIYNVSSVSDLPDLYKFYCGQFLNDQRRDIFVNGTFKELQNKENLQQAIASCANNVEAVHRVFQRLFPTFLDVCPHPVSLAGVAHMGSMFLTTNKDWDKFISNSETTYKSLNESIESTLGELADKALKEGNKHEEGDPWLKQLNWRTDGKDLPEWYRQIYNKKSNKVRVTALSRIAPILLKLKWLNYPVHYSKQYGWVYRVPIGDKNFIAHSIPLDFLTQPEHAHYEARFLEDKSGLYYCIPNKVGKTNRCGSPLSKKYIGDFENGTLQSDCKAAEKILKFRAACTYWTSIRNRIKSQLIIYPGDPGIYNFGFDLSDDENIGILLPKTVTMGTITRRMVENTWAVATNPKEYLIGSEQRSMIKAPKGYKIIGADVDSQEMWISSLISDAEFGYHGATGLGLMMLQGNKSDGTDLHSRTAKILGILREDAKVFNYSRLYGAGIQTVWQMLENSLVNVKIEDAKERAEDLFNKTKGQNGYGLCKNGRRFWFGGSETYLANRLEEIATSSEPVTPVLRCGITNALKSASVNRNFMTSRINWIVQSSGVDYLHLLLVSMKYLIKKYKINARFMISVHDDVRYLVKEEDAYRAALALQISNLWTRAMFSHMLGIEDLPLTTAFFAGVDIDHVFRKEVDMKCATVSHQIEIDSGICVSMENILKHQKTLWRDGCDELLKSDSIRNIKPYDASLWKPYQPTNDELYLKAQSMSSIEEIRNLYNQKKDNSVTSIPNEMRHVKEEYYRAHTYQRLNKKKRVFEPYVETSKVEGQKNKKSR</sequence>
<organism evidence="4 5">
    <name type="scientific">Funneliformis mosseae</name>
    <name type="common">Endomycorrhizal fungus</name>
    <name type="synonym">Glomus mosseae</name>
    <dbReference type="NCBI Taxonomy" id="27381"/>
    <lineage>
        <taxon>Eukaryota</taxon>
        <taxon>Fungi</taxon>
        <taxon>Fungi incertae sedis</taxon>
        <taxon>Mucoromycota</taxon>
        <taxon>Glomeromycotina</taxon>
        <taxon>Glomeromycetes</taxon>
        <taxon>Glomerales</taxon>
        <taxon>Glomeraceae</taxon>
        <taxon>Funneliformis</taxon>
    </lineage>
</organism>
<reference evidence="4" key="1">
    <citation type="submission" date="2021-06" db="EMBL/GenBank/DDBJ databases">
        <authorList>
            <person name="Kallberg Y."/>
            <person name="Tangrot J."/>
            <person name="Rosling A."/>
        </authorList>
    </citation>
    <scope>NUCLEOTIDE SEQUENCE</scope>
    <source>
        <strain evidence="4">87-6 pot B 2015</strain>
    </source>
</reference>
<dbReference type="Pfam" id="PF00476">
    <property type="entry name" value="DNA_pol_A"/>
    <property type="match status" value="1"/>
</dbReference>
<dbReference type="Gene3D" id="3.30.70.370">
    <property type="match status" value="1"/>
</dbReference>
<protein>
    <recommendedName>
        <fullName evidence="1">Mitochondrial DNA polymerase catalytic subunit</fullName>
    </recommendedName>
</protein>
<evidence type="ECO:0000259" key="3">
    <source>
        <dbReference type="SMART" id="SM00482"/>
    </source>
</evidence>
<dbReference type="Gene3D" id="3.30.420.390">
    <property type="match status" value="2"/>
</dbReference>
<dbReference type="Gene3D" id="1.10.150.20">
    <property type="entry name" value="5' to 3' exonuclease, C-terminal subdomain"/>
    <property type="match status" value="1"/>
</dbReference>
<proteinExistence type="predicted"/>
<evidence type="ECO:0000256" key="2">
    <source>
        <dbReference type="SAM" id="Coils"/>
    </source>
</evidence>
<dbReference type="Proteomes" id="UP000789375">
    <property type="component" value="Unassembled WGS sequence"/>
</dbReference>
<name>A0A9N8YSQ3_FUNMO</name>
<dbReference type="InterPro" id="IPR001098">
    <property type="entry name" value="DNA-dir_DNA_pol_A_palm_dom"/>
</dbReference>
<keyword evidence="2" id="KW-0175">Coiled coil</keyword>